<sequence>MPPGDQGSNPLPDMQPERLSSPFGARLASMAASRTANRLPADPLSDPLFSSLLKALAWPFMLL</sequence>
<dbReference type="EMBL" id="JAVDWU010000002">
    <property type="protein sequence ID" value="MDR7149175.1"/>
    <property type="molecule type" value="Genomic_DNA"/>
</dbReference>
<evidence type="ECO:0000256" key="1">
    <source>
        <dbReference type="SAM" id="MobiDB-lite"/>
    </source>
</evidence>
<gene>
    <name evidence="2" type="ORF">J2W49_001124</name>
</gene>
<dbReference type="Proteomes" id="UP001265700">
    <property type="component" value="Unassembled WGS sequence"/>
</dbReference>
<proteinExistence type="predicted"/>
<name>A0ABU1WIS4_9BURK</name>
<reference evidence="2 3" key="1">
    <citation type="submission" date="2023-07" db="EMBL/GenBank/DDBJ databases">
        <title>Sorghum-associated microbial communities from plants grown in Nebraska, USA.</title>
        <authorList>
            <person name="Schachtman D."/>
        </authorList>
    </citation>
    <scope>NUCLEOTIDE SEQUENCE [LARGE SCALE GENOMIC DNA]</scope>
    <source>
        <strain evidence="2 3">4249</strain>
    </source>
</reference>
<evidence type="ECO:0000313" key="3">
    <source>
        <dbReference type="Proteomes" id="UP001265700"/>
    </source>
</evidence>
<organism evidence="2 3">
    <name type="scientific">Hydrogenophaga palleronii</name>
    <dbReference type="NCBI Taxonomy" id="65655"/>
    <lineage>
        <taxon>Bacteria</taxon>
        <taxon>Pseudomonadati</taxon>
        <taxon>Pseudomonadota</taxon>
        <taxon>Betaproteobacteria</taxon>
        <taxon>Burkholderiales</taxon>
        <taxon>Comamonadaceae</taxon>
        <taxon>Hydrogenophaga</taxon>
    </lineage>
</organism>
<accession>A0ABU1WIS4</accession>
<protein>
    <submittedName>
        <fullName evidence="2">Uncharacterized protein</fullName>
    </submittedName>
</protein>
<keyword evidence="3" id="KW-1185">Reference proteome</keyword>
<comment type="caution">
    <text evidence="2">The sequence shown here is derived from an EMBL/GenBank/DDBJ whole genome shotgun (WGS) entry which is preliminary data.</text>
</comment>
<evidence type="ECO:0000313" key="2">
    <source>
        <dbReference type="EMBL" id="MDR7149175.1"/>
    </source>
</evidence>
<feature type="region of interest" description="Disordered" evidence="1">
    <location>
        <begin position="1"/>
        <end position="22"/>
    </location>
</feature>